<evidence type="ECO:0000313" key="3">
    <source>
        <dbReference type="Proteomes" id="UP000298493"/>
    </source>
</evidence>
<evidence type="ECO:0000313" key="2">
    <source>
        <dbReference type="EMBL" id="TID22415.1"/>
    </source>
</evidence>
<evidence type="ECO:0000256" key="1">
    <source>
        <dbReference type="SAM" id="SignalP"/>
    </source>
</evidence>
<protein>
    <submittedName>
        <fullName evidence="2">Uncharacterized protein</fullName>
    </submittedName>
</protein>
<accession>A0A4Z1P3H2</accession>
<gene>
    <name evidence="2" type="ORF">E6O75_ATG11209</name>
</gene>
<dbReference type="Proteomes" id="UP000298493">
    <property type="component" value="Unassembled WGS sequence"/>
</dbReference>
<dbReference type="EMBL" id="SNSC02000008">
    <property type="protein sequence ID" value="TID22415.1"/>
    <property type="molecule type" value="Genomic_DNA"/>
</dbReference>
<keyword evidence="3" id="KW-1185">Reference proteome</keyword>
<dbReference type="AlphaFoldDB" id="A0A4Z1P3H2"/>
<keyword evidence="1" id="KW-0732">Signal</keyword>
<proteinExistence type="predicted"/>
<sequence>MPGAGLLNWQLSFLSINAAKLVKAILGSCGGAAWKERVAAWKETCKDSCLEGDLLRPSGIPYQLEVALWSKLPRKNVTLFKVTLSKATLFKVTIPPGTDRKVLPAARRTSGLPYLGF</sequence>
<feature type="chain" id="PRO_5021392901" evidence="1">
    <location>
        <begin position="25"/>
        <end position="117"/>
    </location>
</feature>
<reference evidence="2 3" key="1">
    <citation type="submission" date="2019-04" db="EMBL/GenBank/DDBJ databases">
        <title>High contiguity whole genome sequence and gene annotation resource for two Venturia nashicola isolates.</title>
        <authorList>
            <person name="Prokchorchik M."/>
            <person name="Won K."/>
            <person name="Lee Y."/>
            <person name="Choi E.D."/>
            <person name="Segonzac C."/>
            <person name="Sohn K.H."/>
        </authorList>
    </citation>
    <scope>NUCLEOTIDE SEQUENCE [LARGE SCALE GENOMIC DNA]</scope>
    <source>
        <strain evidence="2 3">PRI2</strain>
    </source>
</reference>
<name>A0A4Z1P3H2_9PEZI</name>
<feature type="signal peptide" evidence="1">
    <location>
        <begin position="1"/>
        <end position="24"/>
    </location>
</feature>
<organism evidence="2 3">
    <name type="scientific">Venturia nashicola</name>
    <dbReference type="NCBI Taxonomy" id="86259"/>
    <lineage>
        <taxon>Eukaryota</taxon>
        <taxon>Fungi</taxon>
        <taxon>Dikarya</taxon>
        <taxon>Ascomycota</taxon>
        <taxon>Pezizomycotina</taxon>
        <taxon>Dothideomycetes</taxon>
        <taxon>Pleosporomycetidae</taxon>
        <taxon>Venturiales</taxon>
        <taxon>Venturiaceae</taxon>
        <taxon>Venturia</taxon>
    </lineage>
</organism>
<comment type="caution">
    <text evidence="2">The sequence shown here is derived from an EMBL/GenBank/DDBJ whole genome shotgun (WGS) entry which is preliminary data.</text>
</comment>